<feature type="non-terminal residue" evidence="2">
    <location>
        <position position="235"/>
    </location>
</feature>
<organism evidence="2 3">
    <name type="scientific">Scytalidium lignicola</name>
    <name type="common">Hyphomycete</name>
    <dbReference type="NCBI Taxonomy" id="5539"/>
    <lineage>
        <taxon>Eukaryota</taxon>
        <taxon>Fungi</taxon>
        <taxon>Dikarya</taxon>
        <taxon>Ascomycota</taxon>
        <taxon>Pezizomycotina</taxon>
        <taxon>Leotiomycetes</taxon>
        <taxon>Leotiomycetes incertae sedis</taxon>
        <taxon>Scytalidium</taxon>
    </lineage>
</organism>
<sequence length="235" mass="26624">MADSNLPLLTICLLLTASLVSLLVLFQVAATYISAYLVAPSEITVFIDVVDFSIQENESYDRDLSKVQKLEDKLRLERLLREIQRCGDDLREDLNRVLIDDGGTRLRSSARLFWAVKKKHLEESIRRLDLLRMRFLVVYMGLIAARTHVDPPNTRDPEKQHPNPKKRQSLPLALSESINRQPPLRRLTTQAMGHTDNLVGGVQKQGWAGVVAELQSSPLMHKRHASIEKGMGSPR</sequence>
<evidence type="ECO:0000313" key="2">
    <source>
        <dbReference type="EMBL" id="RFU29150.1"/>
    </source>
</evidence>
<dbReference type="OrthoDB" id="3757673at2759"/>
<dbReference type="OMA" id="MQQRHAS"/>
<dbReference type="AlphaFoldDB" id="A0A3E2H6Y6"/>
<evidence type="ECO:0000313" key="3">
    <source>
        <dbReference type="Proteomes" id="UP000258309"/>
    </source>
</evidence>
<keyword evidence="3" id="KW-1185">Reference proteome</keyword>
<proteinExistence type="predicted"/>
<evidence type="ECO:0000256" key="1">
    <source>
        <dbReference type="SAM" id="MobiDB-lite"/>
    </source>
</evidence>
<name>A0A3E2H6Y6_SCYLI</name>
<dbReference type="STRING" id="5539.A0A3E2H6Y6"/>
<accession>A0A3E2H6Y6</accession>
<reference evidence="2 3" key="1">
    <citation type="submission" date="2018-05" db="EMBL/GenBank/DDBJ databases">
        <title>Draft genome sequence of Scytalidium lignicola DSM 105466, a ubiquitous saprotrophic fungus.</title>
        <authorList>
            <person name="Buettner E."/>
            <person name="Gebauer A.M."/>
            <person name="Hofrichter M."/>
            <person name="Liers C."/>
            <person name="Kellner H."/>
        </authorList>
    </citation>
    <scope>NUCLEOTIDE SEQUENCE [LARGE SCALE GENOMIC DNA]</scope>
    <source>
        <strain evidence="2 3">DSM 105466</strain>
    </source>
</reference>
<comment type="caution">
    <text evidence="2">The sequence shown here is derived from an EMBL/GenBank/DDBJ whole genome shotgun (WGS) entry which is preliminary data.</text>
</comment>
<dbReference type="EMBL" id="NCSJ02000138">
    <property type="protein sequence ID" value="RFU29150.1"/>
    <property type="molecule type" value="Genomic_DNA"/>
</dbReference>
<dbReference type="Proteomes" id="UP000258309">
    <property type="component" value="Unassembled WGS sequence"/>
</dbReference>
<feature type="compositionally biased region" description="Basic and acidic residues" evidence="1">
    <location>
        <begin position="148"/>
        <end position="161"/>
    </location>
</feature>
<feature type="region of interest" description="Disordered" evidence="1">
    <location>
        <begin position="148"/>
        <end position="184"/>
    </location>
</feature>
<protein>
    <submittedName>
        <fullName evidence="2">Uncharacterized protein</fullName>
    </submittedName>
</protein>
<gene>
    <name evidence="2" type="ORF">B7463_g7189</name>
</gene>
<feature type="non-terminal residue" evidence="2">
    <location>
        <position position="1"/>
    </location>
</feature>